<dbReference type="PROSITE" id="PS51257">
    <property type="entry name" value="PROKAR_LIPOPROTEIN"/>
    <property type="match status" value="1"/>
</dbReference>
<dbReference type="EMBL" id="VWSH01000003">
    <property type="protein sequence ID" value="KAA5533473.1"/>
    <property type="molecule type" value="Genomic_DNA"/>
</dbReference>
<comment type="caution">
    <text evidence="8">The sequence shown here is derived from an EMBL/GenBank/DDBJ whole genome shotgun (WGS) entry which is preliminary data.</text>
</comment>
<feature type="domain" description="SusD-like N-terminal" evidence="7">
    <location>
        <begin position="95"/>
        <end position="226"/>
    </location>
</feature>
<proteinExistence type="inferred from homology"/>
<feature type="domain" description="RagB/SusD" evidence="6">
    <location>
        <begin position="373"/>
        <end position="503"/>
    </location>
</feature>
<name>A0A5M6CER1_9BACT</name>
<evidence type="ECO:0000256" key="2">
    <source>
        <dbReference type="ARBA" id="ARBA00006275"/>
    </source>
</evidence>
<keyword evidence="4" id="KW-0472">Membrane</keyword>
<evidence type="ECO:0000256" key="3">
    <source>
        <dbReference type="ARBA" id="ARBA00022729"/>
    </source>
</evidence>
<evidence type="ECO:0000256" key="5">
    <source>
        <dbReference type="ARBA" id="ARBA00023237"/>
    </source>
</evidence>
<comment type="subcellular location">
    <subcellularLocation>
        <location evidence="1">Cell outer membrane</location>
    </subcellularLocation>
</comment>
<dbReference type="Proteomes" id="UP000323632">
    <property type="component" value="Unassembled WGS sequence"/>
</dbReference>
<evidence type="ECO:0000259" key="6">
    <source>
        <dbReference type="Pfam" id="PF07980"/>
    </source>
</evidence>
<organism evidence="8 9">
    <name type="scientific">Taibaiella lutea</name>
    <dbReference type="NCBI Taxonomy" id="2608001"/>
    <lineage>
        <taxon>Bacteria</taxon>
        <taxon>Pseudomonadati</taxon>
        <taxon>Bacteroidota</taxon>
        <taxon>Chitinophagia</taxon>
        <taxon>Chitinophagales</taxon>
        <taxon>Chitinophagaceae</taxon>
        <taxon>Taibaiella</taxon>
    </lineage>
</organism>
<keyword evidence="9" id="KW-1185">Reference proteome</keyword>
<gene>
    <name evidence="8" type="ORF">F0919_13105</name>
</gene>
<dbReference type="SUPFAM" id="SSF48452">
    <property type="entry name" value="TPR-like"/>
    <property type="match status" value="1"/>
</dbReference>
<dbReference type="InterPro" id="IPR012944">
    <property type="entry name" value="SusD_RagB_dom"/>
</dbReference>
<evidence type="ECO:0000259" key="7">
    <source>
        <dbReference type="Pfam" id="PF14322"/>
    </source>
</evidence>
<dbReference type="Gene3D" id="1.25.40.390">
    <property type="match status" value="1"/>
</dbReference>
<evidence type="ECO:0000256" key="4">
    <source>
        <dbReference type="ARBA" id="ARBA00023136"/>
    </source>
</evidence>
<dbReference type="Pfam" id="PF14322">
    <property type="entry name" value="SusD-like_3"/>
    <property type="match status" value="1"/>
</dbReference>
<dbReference type="InterPro" id="IPR011990">
    <property type="entry name" value="TPR-like_helical_dom_sf"/>
</dbReference>
<protein>
    <submittedName>
        <fullName evidence="8">RagB/SusD family nutrient uptake outer membrane protein</fullName>
    </submittedName>
</protein>
<comment type="similarity">
    <text evidence="2">Belongs to the SusD family.</text>
</comment>
<evidence type="ECO:0000256" key="1">
    <source>
        <dbReference type="ARBA" id="ARBA00004442"/>
    </source>
</evidence>
<reference evidence="8 9" key="1">
    <citation type="submission" date="2019-09" db="EMBL/GenBank/DDBJ databases">
        <title>Genome sequence and assembly of Taibaiella sp.</title>
        <authorList>
            <person name="Chhetri G."/>
        </authorList>
    </citation>
    <scope>NUCLEOTIDE SEQUENCE [LARGE SCALE GENOMIC DNA]</scope>
    <source>
        <strain evidence="8 9">KVB11</strain>
    </source>
</reference>
<dbReference type="InterPro" id="IPR033985">
    <property type="entry name" value="SusD-like_N"/>
</dbReference>
<sequence>MKTNKFLYIAILAISLVAFGCKKSYLDTTPNDSVTDENLYDNAAGCRSVLDGMARLMSTTGAALSTKGSTAQHDDFGHMSIVLQEDVMSADVVCAANDYDWFGNLYKFQTHRNALYRDAIVAWALYYKLINSANLLLANIDKATGDANELNEIRGEAYAWRAWCYSKLAIYYCKTYSLGLNSPGVPIYTTPTTSTTKGNPRGTVGDVYDRITVDIDSAIALIEGSGITVTNKSYISLATAYGIHAEVSLVMNKWADAEKYSDLAIQTVGGASKLMDSATYRNSGFRDATNSEWMWASQLSASQTDDYGIICFMSFVDASNPSSYAGGGGTFRKIPKYLFDKIKTGDVRKTTFDNARKQRKFYMVDYGTWIYDNLYMRLAEMYLIKAEAQAQQSNIADATTTLETLVKKRNSGYSFATTPYTGGTNLLEEIYLQRRIELFLEGKAFSDMVRLKKPLSRPLGTGNFDLTTCGVAELPANSDEFLFKIPQSEMDNNASLNGSDQNP</sequence>
<dbReference type="RefSeq" id="WP_150033220.1">
    <property type="nucleotide sequence ID" value="NZ_VWSH01000003.1"/>
</dbReference>
<accession>A0A5M6CER1</accession>
<evidence type="ECO:0000313" key="9">
    <source>
        <dbReference type="Proteomes" id="UP000323632"/>
    </source>
</evidence>
<keyword evidence="5" id="KW-0998">Cell outer membrane</keyword>
<dbReference type="Pfam" id="PF07980">
    <property type="entry name" value="SusD_RagB"/>
    <property type="match status" value="1"/>
</dbReference>
<evidence type="ECO:0000313" key="8">
    <source>
        <dbReference type="EMBL" id="KAA5533473.1"/>
    </source>
</evidence>
<dbReference type="GO" id="GO:0009279">
    <property type="term" value="C:cell outer membrane"/>
    <property type="evidence" value="ECO:0007669"/>
    <property type="project" value="UniProtKB-SubCell"/>
</dbReference>
<dbReference type="AlphaFoldDB" id="A0A5M6CER1"/>
<keyword evidence="3" id="KW-0732">Signal</keyword>